<comment type="subcellular location">
    <subcellularLocation>
        <location evidence="2">Cytoplasm</location>
    </subcellularLocation>
</comment>
<dbReference type="GeneID" id="96738205"/>
<keyword evidence="5" id="KW-1185">Reference proteome</keyword>
<dbReference type="EMBL" id="CP020880">
    <property type="protein sequence ID" value="ART75822.1"/>
    <property type="molecule type" value="Genomic_DNA"/>
</dbReference>
<dbReference type="PANTHER" id="PTHR13887:SF47">
    <property type="entry name" value="CLPXP ADAPTER PROTEIN SPXH"/>
    <property type="match status" value="1"/>
</dbReference>
<protein>
    <recommendedName>
        <fullName evidence="2">ClpXP adapter protein SpxH</fullName>
    </recommendedName>
</protein>
<sequence>MTCNDKKLFYLKNIQHTTNKPIEIYFFIDPLCPECWALEPMLKKLYVQYGQYFTIKHIVTGQLTSLNLAKKHYAASMAQVWERTATRSGMSCDGSLWLENPIESPYVASIAIKAAELQGRKAGIKYLRKLQEVLFLEKQNISELPVLMECAESVGLDMEEFKNDMSGDCASKALNCDFKITSEMDVSEIPTLVFFNENIEEEGIKVSGYHSYEVYVHILQDMLGEQPFPKMLPPLEDFLSQFSFVATKEISVVYNLPIVEVEHELKKLQLAQRVEKVPVKHGTFWRYIAN</sequence>
<evidence type="ECO:0000313" key="5">
    <source>
        <dbReference type="Proteomes" id="UP000195573"/>
    </source>
</evidence>
<dbReference type="RefSeq" id="WP_088017676.1">
    <property type="nucleotide sequence ID" value="NZ_CP020880.1"/>
</dbReference>
<dbReference type="EMBL" id="VTET01000002">
    <property type="protein sequence ID" value="TYS73661.1"/>
    <property type="molecule type" value="Genomic_DNA"/>
</dbReference>
<dbReference type="GO" id="GO:0016853">
    <property type="term" value="F:isomerase activity"/>
    <property type="evidence" value="ECO:0007669"/>
    <property type="project" value="UniProtKB-KW"/>
</dbReference>
<reference evidence="3 5" key="1">
    <citation type="submission" date="2017-04" db="EMBL/GenBank/DDBJ databases">
        <title>Complete Genome Sequence of the Bacillus horikoshii 20a strain from Cuatro Cienegas, Coahuila, Mexico.</title>
        <authorList>
            <person name="Zarza E."/>
            <person name="Alcaraz L.D."/>
            <person name="Aguilar-Salinas B."/>
            <person name="Islas A."/>
            <person name="Olmedo-Alvarez G."/>
        </authorList>
    </citation>
    <scope>NUCLEOTIDE SEQUENCE [LARGE SCALE GENOMIC DNA]</scope>
    <source>
        <strain evidence="3 5">20a</strain>
    </source>
</reference>
<dbReference type="Proteomes" id="UP000324517">
    <property type="component" value="Unassembled WGS sequence"/>
</dbReference>
<keyword evidence="1 2" id="KW-0963">Cytoplasm</keyword>
<dbReference type="InterPro" id="IPR046404">
    <property type="entry name" value="Adapter_SpxH"/>
</dbReference>
<dbReference type="InterPro" id="IPR036249">
    <property type="entry name" value="Thioredoxin-like_sf"/>
</dbReference>
<proteinExistence type="inferred from homology"/>
<name>A0A1Y0CKY1_9BACI</name>
<comment type="subunit">
    <text evidence="2">Interacts with Spx.</text>
</comment>
<keyword evidence="3" id="KW-0413">Isomerase</keyword>
<dbReference type="CDD" id="cd03025">
    <property type="entry name" value="DsbA_FrnE_like"/>
    <property type="match status" value="1"/>
</dbReference>
<dbReference type="SUPFAM" id="SSF52833">
    <property type="entry name" value="Thioredoxin-like"/>
    <property type="match status" value="1"/>
</dbReference>
<gene>
    <name evidence="2" type="primary">spxH</name>
    <name evidence="3" type="ORF">B4U37_07165</name>
    <name evidence="4" type="ORF">FZC75_04845</name>
</gene>
<accession>A0A1Y0CKY1</accession>
<dbReference type="Proteomes" id="UP000195573">
    <property type="component" value="Chromosome"/>
</dbReference>
<dbReference type="HAMAP" id="MF_02245">
    <property type="entry name" value="Adapter_SpxH"/>
    <property type="match status" value="1"/>
</dbReference>
<evidence type="ECO:0000313" key="3">
    <source>
        <dbReference type="EMBL" id="ART75822.1"/>
    </source>
</evidence>
<dbReference type="PANTHER" id="PTHR13887">
    <property type="entry name" value="GLUTATHIONE S-TRANSFERASE KAPPA"/>
    <property type="match status" value="1"/>
</dbReference>
<comment type="function">
    <text evidence="2">Adapter protein required for efficient degradation of Spx by ClpXP under non-stress conditions. Interaction with Spx stabilizes Spx and exposes the C-terminus of Spx for recognition and proteolysis by ClpXP.</text>
</comment>
<dbReference type="AlphaFoldDB" id="A0A1Y0CKY1"/>
<comment type="similarity">
    <text evidence="2">Belongs to the SpxH family.</text>
</comment>
<dbReference type="KEGG" id="bhk:B4U37_07165"/>
<evidence type="ECO:0000313" key="4">
    <source>
        <dbReference type="EMBL" id="TYS73661.1"/>
    </source>
</evidence>
<reference evidence="4 6" key="2">
    <citation type="submission" date="2019-08" db="EMBL/GenBank/DDBJ databases">
        <title>Bacillus genomes from the desert of Cuatro Cienegas, Coahuila.</title>
        <authorList>
            <person name="Olmedo-Alvarez G."/>
        </authorList>
    </citation>
    <scope>NUCLEOTIDE SEQUENCE [LARGE SCALE GENOMIC DNA]</scope>
    <source>
        <strain evidence="4 6">CH98b_3T</strain>
    </source>
</reference>
<dbReference type="Gene3D" id="1.10.472.60">
    <property type="entry name" value="putative protein disulfide isomerase domain"/>
    <property type="match status" value="1"/>
</dbReference>
<evidence type="ECO:0000256" key="2">
    <source>
        <dbReference type="HAMAP-Rule" id="MF_02245"/>
    </source>
</evidence>
<evidence type="ECO:0000313" key="6">
    <source>
        <dbReference type="Proteomes" id="UP000324517"/>
    </source>
</evidence>
<dbReference type="Gene3D" id="3.40.30.10">
    <property type="entry name" value="Glutaredoxin"/>
    <property type="match status" value="1"/>
</dbReference>
<dbReference type="OrthoDB" id="9813770at2"/>
<dbReference type="GO" id="GO:0005737">
    <property type="term" value="C:cytoplasm"/>
    <property type="evidence" value="ECO:0007669"/>
    <property type="project" value="UniProtKB-SubCell"/>
</dbReference>
<dbReference type="Pfam" id="PF13743">
    <property type="entry name" value="Thioredoxin_5"/>
    <property type="match status" value="1"/>
</dbReference>
<evidence type="ECO:0000256" key="1">
    <source>
        <dbReference type="ARBA" id="ARBA00022490"/>
    </source>
</evidence>
<organism evidence="4 6">
    <name type="scientific">Sutcliffiella horikoshii</name>
    <dbReference type="NCBI Taxonomy" id="79883"/>
    <lineage>
        <taxon>Bacteria</taxon>
        <taxon>Bacillati</taxon>
        <taxon>Bacillota</taxon>
        <taxon>Bacilli</taxon>
        <taxon>Bacillales</taxon>
        <taxon>Bacillaceae</taxon>
        <taxon>Sutcliffiella</taxon>
    </lineage>
</organism>